<evidence type="ECO:0008006" key="7">
    <source>
        <dbReference type="Google" id="ProtNLM"/>
    </source>
</evidence>
<protein>
    <recommendedName>
        <fullName evidence="7">Trichoplein keratin filament-binding protein</fullName>
    </recommendedName>
</protein>
<dbReference type="PANTHER" id="PTHR31183">
    <property type="entry name" value="TRICHOPLEIN KERATIN FILAMENT-BINDING PROTEIN FAMILY MEMBER"/>
    <property type="match status" value="1"/>
</dbReference>
<dbReference type="PANTHER" id="PTHR31183:SF2">
    <property type="entry name" value="TRICHOPLEIN KERATIN FILAMENT-BINDING PROTEIN"/>
    <property type="match status" value="1"/>
</dbReference>
<dbReference type="AlphaFoldDB" id="A0A8T0DKF1"/>
<feature type="coiled-coil region" evidence="4">
    <location>
        <begin position="200"/>
        <end position="264"/>
    </location>
</feature>
<keyword evidence="3" id="KW-0206">Cytoskeleton</keyword>
<dbReference type="Proteomes" id="UP000699462">
    <property type="component" value="Unassembled WGS sequence"/>
</dbReference>
<comment type="caution">
    <text evidence="5">The sequence shown here is derived from an EMBL/GenBank/DDBJ whole genome shotgun (WGS) entry which is preliminary data.</text>
</comment>
<evidence type="ECO:0000313" key="6">
    <source>
        <dbReference type="Proteomes" id="UP000699462"/>
    </source>
</evidence>
<sequence>MMFFTSHLGGATRNDALANMIARKKEKEQEAIAKWENHSQYLNNSNVRATKEKHWTSTRAYDTSMQAFQFQNNDSETDVWLKQRREKLRVILESELLEQKNALKKFSDKPKDKMYMLIRSTALKQSREDERIKLAQKLLREQFLNTNHEYKNMISSAKQKQVVSAWDCQMNELRQRAQEDRVQQIVQQEAELEGQTYQEKLDEQAEMQRLRARQEQLKSLQKQLDEIHLREEEAKKLVSKENALADDLALLDKLEEDRRAIEEHCKRELYGRALLRQHHAAIRRRSAVVQAELEADLAWLAQLENRKTVGSMAEAERKQPTHQNIKTMRELLEEDLDKERKQEIELDAMQSHEATKWWAKREQEWRKETEARQQLLREVLEERRSQIADQLEKVRHQQHEELQSREALLESLELAKNEDVVQSEKRLEADEAYRLGLDAQAQEKRTASAYALEQSELEKLETAKAEEAYEELLKQEAERLRTKECAKDRSVGSRQTHFSYQWSKPGGNIW</sequence>
<evidence type="ECO:0000313" key="5">
    <source>
        <dbReference type="EMBL" id="KAF8568355.1"/>
    </source>
</evidence>
<organism evidence="5 6">
    <name type="scientific">Paragonimus westermani</name>
    <dbReference type="NCBI Taxonomy" id="34504"/>
    <lineage>
        <taxon>Eukaryota</taxon>
        <taxon>Metazoa</taxon>
        <taxon>Spiralia</taxon>
        <taxon>Lophotrochozoa</taxon>
        <taxon>Platyhelminthes</taxon>
        <taxon>Trematoda</taxon>
        <taxon>Digenea</taxon>
        <taxon>Plagiorchiida</taxon>
        <taxon>Troglotremata</taxon>
        <taxon>Troglotrematidae</taxon>
        <taxon>Paragonimus</taxon>
    </lineage>
</organism>
<proteinExistence type="predicted"/>
<name>A0A8T0DKF1_9TREM</name>
<dbReference type="GO" id="GO:0045095">
    <property type="term" value="C:keratin filament"/>
    <property type="evidence" value="ECO:0007669"/>
    <property type="project" value="TreeGrafter"/>
</dbReference>
<evidence type="ECO:0000256" key="3">
    <source>
        <dbReference type="ARBA" id="ARBA00023212"/>
    </source>
</evidence>
<dbReference type="GO" id="GO:0006915">
    <property type="term" value="P:apoptotic process"/>
    <property type="evidence" value="ECO:0007669"/>
    <property type="project" value="TreeGrafter"/>
</dbReference>
<keyword evidence="4" id="KW-0175">Coiled coil</keyword>
<accession>A0A8T0DKF1</accession>
<evidence type="ECO:0000256" key="4">
    <source>
        <dbReference type="SAM" id="Coils"/>
    </source>
</evidence>
<reference evidence="5 6" key="1">
    <citation type="submission" date="2019-07" db="EMBL/GenBank/DDBJ databases">
        <title>Annotation for the trematode Paragonimus westermani.</title>
        <authorList>
            <person name="Choi Y.-J."/>
        </authorList>
    </citation>
    <scope>NUCLEOTIDE SEQUENCE [LARGE SCALE GENOMIC DNA]</scope>
    <source>
        <strain evidence="5">180907_Pwestermani</strain>
    </source>
</reference>
<keyword evidence="6" id="KW-1185">Reference proteome</keyword>
<dbReference type="EMBL" id="JTDF01002864">
    <property type="protein sequence ID" value="KAF8568355.1"/>
    <property type="molecule type" value="Genomic_DNA"/>
</dbReference>
<evidence type="ECO:0000256" key="2">
    <source>
        <dbReference type="ARBA" id="ARBA00022490"/>
    </source>
</evidence>
<keyword evidence="2" id="KW-0963">Cytoplasm</keyword>
<comment type="subcellular location">
    <subcellularLocation>
        <location evidence="1">Cytoplasm</location>
        <location evidence="1">Cytoskeleton</location>
    </subcellularLocation>
</comment>
<dbReference type="OrthoDB" id="6431598at2759"/>
<dbReference type="InterPro" id="IPR043596">
    <property type="entry name" value="CFAP53/TCHP"/>
</dbReference>
<evidence type="ECO:0000256" key="1">
    <source>
        <dbReference type="ARBA" id="ARBA00004245"/>
    </source>
</evidence>
<gene>
    <name evidence="5" type="ORF">P879_07018</name>
</gene>